<dbReference type="PANTHER" id="PTHR45661">
    <property type="entry name" value="SURFACE ANTIGEN"/>
    <property type="match status" value="1"/>
</dbReference>
<keyword evidence="2" id="KW-1133">Transmembrane helix</keyword>
<feature type="transmembrane region" description="Helical" evidence="2">
    <location>
        <begin position="641"/>
        <end position="664"/>
    </location>
</feature>
<evidence type="ECO:0000313" key="4">
    <source>
        <dbReference type="EMBL" id="CAJ1400740.1"/>
    </source>
</evidence>
<feature type="domain" description="AB hydrolase-1" evidence="3">
    <location>
        <begin position="963"/>
        <end position="1058"/>
    </location>
</feature>
<dbReference type="SUPFAM" id="SSF53474">
    <property type="entry name" value="alpha/beta-Hydrolases"/>
    <property type="match status" value="1"/>
</dbReference>
<evidence type="ECO:0000259" key="3">
    <source>
        <dbReference type="Pfam" id="PF00561"/>
    </source>
</evidence>
<evidence type="ECO:0000256" key="1">
    <source>
        <dbReference type="SAM" id="MobiDB-lite"/>
    </source>
</evidence>
<dbReference type="Pfam" id="PF13306">
    <property type="entry name" value="LRR_5"/>
    <property type="match status" value="1"/>
</dbReference>
<keyword evidence="2" id="KW-0472">Membrane</keyword>
<dbReference type="Gene3D" id="3.40.50.1820">
    <property type="entry name" value="alpha/beta hydrolase"/>
    <property type="match status" value="1"/>
</dbReference>
<evidence type="ECO:0000313" key="5">
    <source>
        <dbReference type="Proteomes" id="UP001178507"/>
    </source>
</evidence>
<feature type="transmembrane region" description="Helical" evidence="2">
    <location>
        <begin position="676"/>
        <end position="703"/>
    </location>
</feature>
<dbReference type="InterPro" id="IPR000073">
    <property type="entry name" value="AB_hydrolase_1"/>
</dbReference>
<name>A0AA36J8Q3_9DINO</name>
<dbReference type="EMBL" id="CAUJNA010003383">
    <property type="protein sequence ID" value="CAJ1400740.1"/>
    <property type="molecule type" value="Genomic_DNA"/>
</dbReference>
<evidence type="ECO:0000256" key="2">
    <source>
        <dbReference type="SAM" id="Phobius"/>
    </source>
</evidence>
<feature type="region of interest" description="Disordered" evidence="1">
    <location>
        <begin position="289"/>
        <end position="329"/>
    </location>
</feature>
<dbReference type="PANTHER" id="PTHR45661:SF3">
    <property type="entry name" value="IG-LIKE DOMAIN-CONTAINING PROTEIN"/>
    <property type="match status" value="1"/>
</dbReference>
<dbReference type="Proteomes" id="UP001178507">
    <property type="component" value="Unassembled WGS sequence"/>
</dbReference>
<dbReference type="InterPro" id="IPR029058">
    <property type="entry name" value="AB_hydrolase_fold"/>
</dbReference>
<feature type="region of interest" description="Disordered" evidence="1">
    <location>
        <begin position="1383"/>
        <end position="1418"/>
    </location>
</feature>
<keyword evidence="2" id="KW-0812">Transmembrane</keyword>
<proteinExistence type="predicted"/>
<feature type="compositionally biased region" description="Polar residues" evidence="1">
    <location>
        <begin position="308"/>
        <end position="320"/>
    </location>
</feature>
<dbReference type="Pfam" id="PF00561">
    <property type="entry name" value="Abhydrolase_1"/>
    <property type="match status" value="1"/>
</dbReference>
<keyword evidence="5" id="KW-1185">Reference proteome</keyword>
<dbReference type="InterPro" id="IPR026906">
    <property type="entry name" value="LRR_5"/>
</dbReference>
<sequence>MQPRTLQAPVQLGRPVHAAAPPGYQGVAPVSLGGPPRPQPQPCVWRAAAPGPVLFPAPASPAPLSGPALVTADLARKQQTTPDQRDQAYRSLIQSLAAWGVLEDLPLDNGVLHVNAPFCHDFFEAPLLLPFLAARFLRPGSGVRKLALRGCDVRSQDFWWPAWEQWAQRSFEGRVSLELRQQDLVVQQQAPAGLTLACHPEVTNGGPWLPILRHVLRSRALHGRCVFATFYRHEAEAAAEICRAEGAAVEIRENPFYAGKSLDEVGTFHRFAVILAPNGLSGQNGVCRRKKAEEEGVRAPRGRGVKGSRSSYQESLTEETSAYPRSMGAPLPGGMPLVPSFGSQKRSAGAAKKSDDAQVTIPDSVTRIGGFAFADCSSLANVTIPDSVTEIGAGAFKGCSSLGSITIPGSVTWIEENAFAGCISLASVTIPNSVTRIGRDAFQGCSSLANAIIPDSVTEIEFAAFEGCSSLANMAIPDSVTQIREYAFLGCSSLANISIPDSVTQIGGFAFLGCSSLANVMIPGSVTEIGAGAFEGCSSLANMTIPDSVTQIGGFAFLGCSSLANVIIPDSVAKIGAGALSWMDQAKQIFGSKPRQHMAEDELVSISSAQQLPKPQVSRLRAAWALLRLSWRRCCVCVQGSPMLCLIITPLAFLILLLIAIFNVCLARLLTAPGAVLFNLGVLWLVLRLVVRVLVFPGSILLWRRNTEASYRSEMAKQFAGHLEHLRGFLAEATGKGQGPAAGATLEGTLLGFMVVEGLSRNFQVQQRDQVKFTKEQAQLRSWVQAVELWLSQAKVMDRRAEIPLNDWLQRQSQNVVKVPLRYAVNSSPLASSALAEAEGCLQRLEQMLHMFYDLQRSPDGLCASTRRFLSTPPVGSLNQLRAELLLRYSAQHYWVRTQGRKIDAVFISAKGSGHLGEDSPEGKEDMPLKEPDESPGPVVVWCNPNAAYYETMAYESHWLDFYLSQGCSIFVFNYSGFGRSEGAPTPGRLSADGEAVVDFLRRRGFTQVAVHGRSIGGIAACRIAKNNPDIVKVLVADRTFSTLSRAAKFTFGDWAAKGLALSATWADNVSNYLQARCYKVMLCDPKDLTIPDLAALRSSVAQQVLDQVPPGDRLAYEGVERMAEAWCFFEVLVGVCDGDSCDGHQCACHPRAEKRGGGSARQPVVGKPADEEAVEEDVRLVALSRVASSQVNAQWLQEHGDFVRAAMAPHIDLLRQALDSLGSRFNSSGLTLDDAVGGRTQEETAEALRCFLCNLQVWGSLAQRGAAGEFTPSRAVDEDIELLLARGLNGGAAAAVRLGRLAAQLTPQRLADYHRQMARFGVAKARRDFRQYMTVLQRNLEASVAQNECPLSGAVLQHLREVESFLTTIYRFFKCVDMGGGEERTEGGDVRQSVSSPPEAASDDSEEGPKTAPKPSLDRGVAGYVACLNCGHNGVLSEGEAQHLALHLRSARFGKYAGEELEGGV</sequence>
<reference evidence="4" key="1">
    <citation type="submission" date="2023-08" db="EMBL/GenBank/DDBJ databases">
        <authorList>
            <person name="Chen Y."/>
            <person name="Shah S."/>
            <person name="Dougan E. K."/>
            <person name="Thang M."/>
            <person name="Chan C."/>
        </authorList>
    </citation>
    <scope>NUCLEOTIDE SEQUENCE</scope>
</reference>
<comment type="caution">
    <text evidence="4">The sequence shown here is derived from an EMBL/GenBank/DDBJ whole genome shotgun (WGS) entry which is preliminary data.</text>
</comment>
<accession>A0AA36J8Q3</accession>
<feature type="region of interest" description="Disordered" evidence="1">
    <location>
        <begin position="914"/>
        <end position="935"/>
    </location>
</feature>
<organism evidence="4 5">
    <name type="scientific">Effrenium voratum</name>
    <dbReference type="NCBI Taxonomy" id="2562239"/>
    <lineage>
        <taxon>Eukaryota</taxon>
        <taxon>Sar</taxon>
        <taxon>Alveolata</taxon>
        <taxon>Dinophyceae</taxon>
        <taxon>Suessiales</taxon>
        <taxon>Symbiodiniaceae</taxon>
        <taxon>Effrenium</taxon>
    </lineage>
</organism>
<dbReference type="Gene3D" id="3.80.10.10">
    <property type="entry name" value="Ribonuclease Inhibitor"/>
    <property type="match status" value="2"/>
</dbReference>
<dbReference type="SUPFAM" id="SSF52058">
    <property type="entry name" value="L domain-like"/>
    <property type="match status" value="1"/>
</dbReference>
<dbReference type="InterPro" id="IPR053139">
    <property type="entry name" value="Surface_bspA-like"/>
</dbReference>
<gene>
    <name evidence="4" type="ORF">EVOR1521_LOCUS24033</name>
</gene>
<dbReference type="InterPro" id="IPR032675">
    <property type="entry name" value="LRR_dom_sf"/>
</dbReference>
<protein>
    <recommendedName>
        <fullName evidence="3">AB hydrolase-1 domain-containing protein</fullName>
    </recommendedName>
</protein>
<feature type="compositionally biased region" description="Basic and acidic residues" evidence="1">
    <location>
        <begin position="916"/>
        <end position="933"/>
    </location>
</feature>